<dbReference type="OrthoDB" id="4519518at2"/>
<reference evidence="2 5" key="1">
    <citation type="submission" date="2016-02" db="EMBL/GenBank/DDBJ databases">
        <authorList>
            <person name="Teng J.L."/>
            <person name="Tang Y."/>
            <person name="Huang Y."/>
            <person name="Guo F."/>
            <person name="Wei W."/>
            <person name="Chen J.H."/>
            <person name="Wong S.Y."/>
            <person name="Lau S.K."/>
            <person name="Woo P.C."/>
        </authorList>
    </citation>
    <scope>NUCLEOTIDE SEQUENCE [LARGE SCALE GENOMIC DNA]</scope>
    <source>
        <strain evidence="2 5">JCM 13375</strain>
    </source>
</reference>
<dbReference type="RefSeq" id="WP_068573190.1">
    <property type="nucleotide sequence ID" value="NZ_LSRE01000018.1"/>
</dbReference>
<keyword evidence="5" id="KW-1185">Reference proteome</keyword>
<evidence type="ECO:0000313" key="2">
    <source>
        <dbReference type="EMBL" id="KXO96252.1"/>
    </source>
</evidence>
<dbReference type="InterPro" id="IPR043504">
    <property type="entry name" value="Peptidase_S1_PA_chymotrypsin"/>
</dbReference>
<proteinExistence type="predicted"/>
<name>A0A138A3T9_9ACTN</name>
<evidence type="ECO:0000256" key="1">
    <source>
        <dbReference type="SAM" id="SignalP"/>
    </source>
</evidence>
<accession>A0A138A3T9</accession>
<dbReference type="Proteomes" id="UP000070409">
    <property type="component" value="Unassembled WGS sequence"/>
</dbReference>
<comment type="caution">
    <text evidence="3">The sequence shown here is derived from an EMBL/GenBank/DDBJ whole genome shotgun (WGS) entry which is preliminary data.</text>
</comment>
<feature type="signal peptide" evidence="1">
    <location>
        <begin position="1"/>
        <end position="40"/>
    </location>
</feature>
<evidence type="ECO:0000313" key="3">
    <source>
        <dbReference type="EMBL" id="KXP05104.1"/>
    </source>
</evidence>
<protein>
    <recommendedName>
        <fullName evidence="6">Peptidase S1</fullName>
    </recommendedName>
</protein>
<evidence type="ECO:0000313" key="5">
    <source>
        <dbReference type="Proteomes" id="UP000070409"/>
    </source>
</evidence>
<sequence length="243" mass="24305">MRRTTVTTPRSAAASVARRAAATMAALGTVAVLVPGSAQAEPVTTIVPGSSVLTVSKLVGNVADGRGCTVGFIGQRPDGSRVGLYAGHCGDQGQQVVVDGRIVGVNTASSAPSLTKTDLFVVPDAPDWGVFALDPKLAKAAPGGRIRPSTVGTARAGDQVCSQGISSGWRCGSVVSVDGGYIATTIPVQVGDSGGPLIRTSDNAALGIASRAATFDGPLRRNGSLFYDLGSALRASGTSLVVG</sequence>
<reference evidence="3" key="2">
    <citation type="submission" date="2016-02" db="EMBL/GenBank/DDBJ databases">
        <authorList>
            <person name="Teng J.L."/>
            <person name="Yang Y."/>
            <person name="Huang Y."/>
            <person name="Guo F."/>
            <person name="Wei W."/>
            <person name="Chen J.H."/>
            <person name="Wong S.Y."/>
            <person name="Lau S.K."/>
            <person name="Woo P.C."/>
        </authorList>
    </citation>
    <scope>NUCLEOTIDE SEQUENCE</scope>
    <source>
        <strain evidence="3">JCM 15929</strain>
    </source>
</reference>
<dbReference type="Gene3D" id="2.40.10.10">
    <property type="entry name" value="Trypsin-like serine proteases"/>
    <property type="match status" value="2"/>
</dbReference>
<feature type="chain" id="PRO_5007482967" description="Peptidase S1" evidence="1">
    <location>
        <begin position="41"/>
        <end position="243"/>
    </location>
</feature>
<dbReference type="SUPFAM" id="SSF50494">
    <property type="entry name" value="Trypsin-like serine proteases"/>
    <property type="match status" value="1"/>
</dbReference>
<dbReference type="STRING" id="239498.AXK60_13175"/>
<evidence type="ECO:0000313" key="4">
    <source>
        <dbReference type="Proteomes" id="UP000070258"/>
    </source>
</evidence>
<organism evidence="3 4">
    <name type="scientific">Tsukamurella pseudospumae</name>
    <dbReference type="NCBI Taxonomy" id="239498"/>
    <lineage>
        <taxon>Bacteria</taxon>
        <taxon>Bacillati</taxon>
        <taxon>Actinomycetota</taxon>
        <taxon>Actinomycetes</taxon>
        <taxon>Mycobacteriales</taxon>
        <taxon>Tsukamurellaceae</taxon>
        <taxon>Tsukamurella</taxon>
    </lineage>
</organism>
<dbReference type="AlphaFoldDB" id="A0A138A3T9"/>
<dbReference type="EMBL" id="LSRF01000057">
    <property type="protein sequence ID" value="KXP05104.1"/>
    <property type="molecule type" value="Genomic_DNA"/>
</dbReference>
<gene>
    <name evidence="3" type="ORF">AXK60_13175</name>
    <name evidence="2" type="ORF">AXK61_22285</name>
</gene>
<keyword evidence="1" id="KW-0732">Signal</keyword>
<evidence type="ECO:0008006" key="6">
    <source>
        <dbReference type="Google" id="ProtNLM"/>
    </source>
</evidence>
<dbReference type="Proteomes" id="UP000070258">
    <property type="component" value="Unassembled WGS sequence"/>
</dbReference>
<dbReference type="InterPro" id="IPR009003">
    <property type="entry name" value="Peptidase_S1_PA"/>
</dbReference>
<reference evidence="4" key="3">
    <citation type="submission" date="2016-02" db="EMBL/GenBank/DDBJ databases">
        <authorList>
            <person name="Wen L."/>
            <person name="He K."/>
            <person name="Yang H."/>
        </authorList>
    </citation>
    <scope>NUCLEOTIDE SEQUENCE [LARGE SCALE GENOMIC DNA]</scope>
    <source>
        <strain evidence="4">JCM 15929</strain>
    </source>
</reference>
<dbReference type="EMBL" id="LSRE01000018">
    <property type="protein sequence ID" value="KXO96252.1"/>
    <property type="molecule type" value="Genomic_DNA"/>
</dbReference>